<protein>
    <submittedName>
        <fullName evidence="1">Uncharacterized protein</fullName>
    </submittedName>
</protein>
<evidence type="ECO:0000313" key="2">
    <source>
        <dbReference type="Proteomes" id="UP000058925"/>
    </source>
</evidence>
<evidence type="ECO:0000313" key="1">
    <source>
        <dbReference type="EMBL" id="ALI35874.1"/>
    </source>
</evidence>
<dbReference type="KEGG" id="taa:NMY3_01671"/>
<organism evidence="1 2">
    <name type="scientific">Candidatus Nitrosocosmicus oleophilus</name>
    <dbReference type="NCBI Taxonomy" id="1353260"/>
    <lineage>
        <taxon>Archaea</taxon>
        <taxon>Nitrososphaerota</taxon>
        <taxon>Nitrososphaeria</taxon>
        <taxon>Nitrososphaerales</taxon>
        <taxon>Nitrososphaeraceae</taxon>
        <taxon>Candidatus Nitrosocosmicus</taxon>
    </lineage>
</organism>
<gene>
    <name evidence="1" type="ORF">NMY3_01671</name>
</gene>
<dbReference type="AlphaFoldDB" id="A0A654LWM4"/>
<dbReference type="Proteomes" id="UP000058925">
    <property type="component" value="Chromosome"/>
</dbReference>
<keyword evidence="2" id="KW-1185">Reference proteome</keyword>
<sequence length="49" mass="5399">MKRMVAAVMVAVPVAAAMVKAHDGLANSQRENKTRLTDLQILTLEIFFV</sequence>
<proteinExistence type="predicted"/>
<reference evidence="2" key="1">
    <citation type="submission" date="2015-10" db="EMBL/GenBank/DDBJ databases">
        <title>Niche specialization of a soil ammonia-oxidizing archaeon, Candidatus Nitrosocosmicus oleophilus.</title>
        <authorList>
            <person name="Jung M.-Y."/>
            <person name="Rhee S.-K."/>
        </authorList>
    </citation>
    <scope>NUCLEOTIDE SEQUENCE [LARGE SCALE GENOMIC DNA]</scope>
    <source>
        <strain evidence="2">MY3</strain>
    </source>
</reference>
<dbReference type="EMBL" id="CP012850">
    <property type="protein sequence ID" value="ALI35874.1"/>
    <property type="molecule type" value="Genomic_DNA"/>
</dbReference>
<accession>A0A654LWM4</accession>
<name>A0A654LWM4_9ARCH</name>